<dbReference type="SMART" id="SM00935">
    <property type="entry name" value="OmpH"/>
    <property type="match status" value="1"/>
</dbReference>
<feature type="coiled-coil region" evidence="3">
    <location>
        <begin position="82"/>
        <end position="116"/>
    </location>
</feature>
<dbReference type="Gene3D" id="3.30.910.20">
    <property type="entry name" value="Skp domain"/>
    <property type="match status" value="1"/>
</dbReference>
<evidence type="ECO:0000256" key="2">
    <source>
        <dbReference type="ARBA" id="ARBA00022729"/>
    </source>
</evidence>
<dbReference type="PANTHER" id="PTHR35089">
    <property type="entry name" value="CHAPERONE PROTEIN SKP"/>
    <property type="match status" value="1"/>
</dbReference>
<evidence type="ECO:0000256" key="4">
    <source>
        <dbReference type="SAM" id="SignalP"/>
    </source>
</evidence>
<dbReference type="RefSeq" id="WP_262598459.1">
    <property type="nucleotide sequence ID" value="NZ_CP103300.1"/>
</dbReference>
<proteinExistence type="inferred from homology"/>
<sequence>MSLKQIGFALLALVMLVPAVEAAQKIAVIDSELAVLESDASKRYAKESEKKFAPRIKLIQSLQEELQKMEADLEKNAPTLSKAQVEAKQLEMRRKYEDLQMQDRQLRMDKNQADQQELGKLRPKLEKAVEAVSKEQNYDMVIERGAVRYVKPDFDITRQVIERLNKMK</sequence>
<keyword evidence="2 4" id="KW-0732">Signal</keyword>
<reference evidence="5" key="1">
    <citation type="submission" date="2022-10" db="EMBL/GenBank/DDBJ databases">
        <title>Completed Genome Sequence of two octocoral isolated bacterium, Endozoicomonas euniceicola EF212T and Endozoicomonas gorgoniicola PS125T.</title>
        <authorList>
            <person name="Chiou Y.-J."/>
            <person name="Chen Y.-H."/>
        </authorList>
    </citation>
    <scope>NUCLEOTIDE SEQUENCE</scope>
    <source>
        <strain evidence="5">EF212</strain>
    </source>
</reference>
<feature type="chain" id="PRO_5046997992" evidence="4">
    <location>
        <begin position="23"/>
        <end position="168"/>
    </location>
</feature>
<evidence type="ECO:0000313" key="5">
    <source>
        <dbReference type="EMBL" id="UYM16151.1"/>
    </source>
</evidence>
<feature type="signal peptide" evidence="4">
    <location>
        <begin position="1"/>
        <end position="22"/>
    </location>
</feature>
<evidence type="ECO:0000313" key="6">
    <source>
        <dbReference type="Proteomes" id="UP001163255"/>
    </source>
</evidence>
<dbReference type="Proteomes" id="UP001163255">
    <property type="component" value="Chromosome"/>
</dbReference>
<protein>
    <submittedName>
        <fullName evidence="5">OmpH family outer membrane protein</fullName>
    </submittedName>
</protein>
<keyword evidence="6" id="KW-1185">Reference proteome</keyword>
<keyword evidence="3" id="KW-0175">Coiled coil</keyword>
<dbReference type="EMBL" id="CP103300">
    <property type="protein sequence ID" value="UYM16151.1"/>
    <property type="molecule type" value="Genomic_DNA"/>
</dbReference>
<dbReference type="Pfam" id="PF03938">
    <property type="entry name" value="OmpH"/>
    <property type="match status" value="1"/>
</dbReference>
<dbReference type="PANTHER" id="PTHR35089:SF1">
    <property type="entry name" value="CHAPERONE PROTEIN SKP"/>
    <property type="match status" value="1"/>
</dbReference>
<accession>A0ABY6GVP7</accession>
<dbReference type="InterPro" id="IPR005632">
    <property type="entry name" value="Chaperone_Skp"/>
</dbReference>
<comment type="similarity">
    <text evidence="1">Belongs to the Skp family.</text>
</comment>
<evidence type="ECO:0000256" key="3">
    <source>
        <dbReference type="SAM" id="Coils"/>
    </source>
</evidence>
<dbReference type="InterPro" id="IPR024930">
    <property type="entry name" value="Skp_dom_sf"/>
</dbReference>
<dbReference type="SUPFAM" id="SSF111384">
    <property type="entry name" value="OmpH-like"/>
    <property type="match status" value="1"/>
</dbReference>
<organism evidence="5 6">
    <name type="scientific">Endozoicomonas euniceicola</name>
    <dbReference type="NCBI Taxonomy" id="1234143"/>
    <lineage>
        <taxon>Bacteria</taxon>
        <taxon>Pseudomonadati</taxon>
        <taxon>Pseudomonadota</taxon>
        <taxon>Gammaproteobacteria</taxon>
        <taxon>Oceanospirillales</taxon>
        <taxon>Endozoicomonadaceae</taxon>
        <taxon>Endozoicomonas</taxon>
    </lineage>
</organism>
<name>A0ABY6GVP7_9GAMM</name>
<gene>
    <name evidence="5" type="ORF">NX720_25690</name>
</gene>
<evidence type="ECO:0000256" key="1">
    <source>
        <dbReference type="ARBA" id="ARBA00009091"/>
    </source>
</evidence>